<evidence type="ECO:0000256" key="2">
    <source>
        <dbReference type="ARBA" id="ARBA00022679"/>
    </source>
</evidence>
<keyword evidence="2 8" id="KW-0808">Transferase</keyword>
<evidence type="ECO:0000256" key="5">
    <source>
        <dbReference type="ARBA" id="ARBA00022741"/>
    </source>
</evidence>
<evidence type="ECO:0000256" key="8">
    <source>
        <dbReference type="HAMAP-Rule" id="MF_00692"/>
    </source>
</evidence>
<keyword evidence="10" id="KW-1185">Reference proteome</keyword>
<keyword evidence="8" id="KW-0464">Manganese</keyword>
<protein>
    <recommendedName>
        <fullName evidence="8">Protein nucleotidyltransferase YdiU</fullName>
        <ecNumber evidence="8">2.7.7.-</ecNumber>
    </recommendedName>
    <alternativeName>
        <fullName evidence="8">Protein adenylyltransferase YdiU</fullName>
        <ecNumber evidence="8">2.7.7.108</ecNumber>
    </alternativeName>
    <alternativeName>
        <fullName evidence="8">Protein uridylyltransferase YdiU</fullName>
        <ecNumber evidence="8">2.7.7.-</ecNumber>
    </alternativeName>
</protein>
<gene>
    <name evidence="8" type="primary">ydiU</name>
    <name evidence="8" type="synonym">selO</name>
    <name evidence="9" type="ORF">SCD90_06585</name>
</gene>
<dbReference type="Proteomes" id="UP001274321">
    <property type="component" value="Unassembled WGS sequence"/>
</dbReference>
<evidence type="ECO:0000256" key="6">
    <source>
        <dbReference type="ARBA" id="ARBA00022840"/>
    </source>
</evidence>
<organism evidence="9 10">
    <name type="scientific">Terrihabitans rhizophilus</name>
    <dbReference type="NCBI Taxonomy" id="3092662"/>
    <lineage>
        <taxon>Bacteria</taxon>
        <taxon>Pseudomonadati</taxon>
        <taxon>Pseudomonadota</taxon>
        <taxon>Alphaproteobacteria</taxon>
        <taxon>Hyphomicrobiales</taxon>
        <taxon>Terrihabitans</taxon>
    </lineage>
</organism>
<feature type="binding site" evidence="8">
    <location>
        <position position="181"/>
    </location>
    <ligand>
        <name>ATP</name>
        <dbReference type="ChEBI" id="CHEBI:30616"/>
    </ligand>
</feature>
<feature type="binding site" evidence="8">
    <location>
        <position position="124"/>
    </location>
    <ligand>
        <name>ATP</name>
        <dbReference type="ChEBI" id="CHEBI:30616"/>
    </ligand>
</feature>
<comment type="caution">
    <text evidence="9">The sequence shown here is derived from an EMBL/GenBank/DDBJ whole genome shotgun (WGS) entry which is preliminary data.</text>
</comment>
<dbReference type="RefSeq" id="WP_319844125.1">
    <property type="nucleotide sequence ID" value="NZ_JAXAFJ010000003.1"/>
</dbReference>
<dbReference type="Pfam" id="PF02696">
    <property type="entry name" value="SelO"/>
    <property type="match status" value="1"/>
</dbReference>
<dbReference type="PANTHER" id="PTHR32057">
    <property type="entry name" value="PROTEIN ADENYLYLTRANSFERASE SELO, MITOCHONDRIAL"/>
    <property type="match status" value="1"/>
</dbReference>
<feature type="binding site" evidence="8">
    <location>
        <position position="260"/>
    </location>
    <ligand>
        <name>Mg(2+)</name>
        <dbReference type="ChEBI" id="CHEBI:18420"/>
    </ligand>
</feature>
<comment type="catalytic activity">
    <reaction evidence="8">
        <text>L-histidyl-[protein] + UTP = N(tele)-(5'-uridylyl)-L-histidyl-[protein] + diphosphate</text>
        <dbReference type="Rhea" id="RHEA:83891"/>
        <dbReference type="Rhea" id="RHEA-COMP:9745"/>
        <dbReference type="Rhea" id="RHEA-COMP:20239"/>
        <dbReference type="ChEBI" id="CHEBI:29979"/>
        <dbReference type="ChEBI" id="CHEBI:33019"/>
        <dbReference type="ChEBI" id="CHEBI:46398"/>
        <dbReference type="ChEBI" id="CHEBI:233474"/>
    </reaction>
</comment>
<name>A0ABU4RLM5_9HYPH</name>
<keyword evidence="3 8" id="KW-0548">Nucleotidyltransferase</keyword>
<comment type="catalytic activity">
    <reaction evidence="8">
        <text>L-seryl-[protein] + ATP = 3-O-(5'-adenylyl)-L-seryl-[protein] + diphosphate</text>
        <dbReference type="Rhea" id="RHEA:58120"/>
        <dbReference type="Rhea" id="RHEA-COMP:9863"/>
        <dbReference type="Rhea" id="RHEA-COMP:15073"/>
        <dbReference type="ChEBI" id="CHEBI:29999"/>
        <dbReference type="ChEBI" id="CHEBI:30616"/>
        <dbReference type="ChEBI" id="CHEBI:33019"/>
        <dbReference type="ChEBI" id="CHEBI:142516"/>
        <dbReference type="EC" id="2.7.7.108"/>
    </reaction>
</comment>
<feature type="binding site" evidence="8">
    <location>
        <position position="174"/>
    </location>
    <ligand>
        <name>ATP</name>
        <dbReference type="ChEBI" id="CHEBI:30616"/>
    </ligand>
</feature>
<feature type="binding site" evidence="8">
    <location>
        <position position="251"/>
    </location>
    <ligand>
        <name>Mg(2+)</name>
        <dbReference type="ChEBI" id="CHEBI:18420"/>
    </ligand>
</feature>
<comment type="function">
    <text evidence="8">Nucleotidyltransferase involved in the post-translational modification of proteins. It can catalyze the addition of adenosine monophosphate (AMP) or uridine monophosphate (UMP) to a protein, resulting in modifications known as AMPylation and UMPylation.</text>
</comment>
<evidence type="ECO:0000256" key="3">
    <source>
        <dbReference type="ARBA" id="ARBA00022695"/>
    </source>
</evidence>
<sequence>MPVHFPFDNSYVRLPAPFHAAVQPTPVAAPRLLKLNRALAVELGLDPDALETTEAVEVFAGNKVPEGAEPVALAYAGHQFANFVPALGDGRAILLGEVIDRNGQRRDIQLKGSGPTPFSRRGDGRAAIGPVLREYLISEAMHALGIPTTRSLAAVATGEPVWRESQLPGAVLTRVAASHVRIGTFQYFAARGDVEATRTLADHVIARHYPELAGHEDRYTAFFDAVIGRQASLIAQWLHVGFIHGVMNTDNMTVSGETIDYGPCAFMDAHDPNTVFSSIDRQGRYSYGNQPGIAQWNLTRLAECLLPLLDENTDRGVEKAEALIGGFAKRFNDSFVGGLRRKLGLATAREGDAELARDLLQAMFSGRADFTLTFRRLADAVERGAGEEGVRELFETTDGLDAWLEVWRARLAEEGADGAEVRDRMRSVNPAYIPRNHRVEMALMAAAEDNDLRPFEEMLDVLSRPFEDQPGREAYTLPPPQEQRVYQTFCGT</sequence>
<feature type="binding site" evidence="8">
    <location>
        <position position="90"/>
    </location>
    <ligand>
        <name>ATP</name>
        <dbReference type="ChEBI" id="CHEBI:30616"/>
    </ligand>
</feature>
<dbReference type="PANTHER" id="PTHR32057:SF14">
    <property type="entry name" value="PROTEIN ADENYLYLTRANSFERASE SELO, MITOCHONDRIAL"/>
    <property type="match status" value="1"/>
</dbReference>
<comment type="catalytic activity">
    <reaction evidence="8">
        <text>L-tyrosyl-[protein] + ATP = O-(5'-adenylyl)-L-tyrosyl-[protein] + diphosphate</text>
        <dbReference type="Rhea" id="RHEA:54288"/>
        <dbReference type="Rhea" id="RHEA-COMP:10136"/>
        <dbReference type="Rhea" id="RHEA-COMP:13846"/>
        <dbReference type="ChEBI" id="CHEBI:30616"/>
        <dbReference type="ChEBI" id="CHEBI:33019"/>
        <dbReference type="ChEBI" id="CHEBI:46858"/>
        <dbReference type="ChEBI" id="CHEBI:83624"/>
        <dbReference type="EC" id="2.7.7.108"/>
    </reaction>
</comment>
<comment type="catalytic activity">
    <reaction evidence="8">
        <text>L-seryl-[protein] + UTP = O-(5'-uridylyl)-L-seryl-[protein] + diphosphate</text>
        <dbReference type="Rhea" id="RHEA:64604"/>
        <dbReference type="Rhea" id="RHEA-COMP:9863"/>
        <dbReference type="Rhea" id="RHEA-COMP:16635"/>
        <dbReference type="ChEBI" id="CHEBI:29999"/>
        <dbReference type="ChEBI" id="CHEBI:33019"/>
        <dbReference type="ChEBI" id="CHEBI:46398"/>
        <dbReference type="ChEBI" id="CHEBI:156051"/>
    </reaction>
</comment>
<accession>A0ABU4RLM5</accession>
<keyword evidence="6 8" id="KW-0067">ATP-binding</keyword>
<keyword evidence="7 8" id="KW-0460">Magnesium</keyword>
<dbReference type="InterPro" id="IPR003846">
    <property type="entry name" value="SelO"/>
</dbReference>
<feature type="binding site" evidence="8">
    <location>
        <position position="123"/>
    </location>
    <ligand>
        <name>ATP</name>
        <dbReference type="ChEBI" id="CHEBI:30616"/>
    </ligand>
</feature>
<comment type="catalytic activity">
    <reaction evidence="8">
        <text>L-threonyl-[protein] + ATP = 3-O-(5'-adenylyl)-L-threonyl-[protein] + diphosphate</text>
        <dbReference type="Rhea" id="RHEA:54292"/>
        <dbReference type="Rhea" id="RHEA-COMP:11060"/>
        <dbReference type="Rhea" id="RHEA-COMP:13847"/>
        <dbReference type="ChEBI" id="CHEBI:30013"/>
        <dbReference type="ChEBI" id="CHEBI:30616"/>
        <dbReference type="ChEBI" id="CHEBI:33019"/>
        <dbReference type="ChEBI" id="CHEBI:138113"/>
        <dbReference type="EC" id="2.7.7.108"/>
    </reaction>
</comment>
<keyword evidence="5 8" id="KW-0547">Nucleotide-binding</keyword>
<reference evidence="9 10" key="1">
    <citation type="submission" date="2023-11" db="EMBL/GenBank/DDBJ databases">
        <authorList>
            <person name="Bao R."/>
        </authorList>
    </citation>
    <scope>NUCLEOTIDE SEQUENCE [LARGE SCALE GENOMIC DNA]</scope>
    <source>
        <strain evidence="9 10">PJ23</strain>
    </source>
</reference>
<evidence type="ECO:0000256" key="1">
    <source>
        <dbReference type="ARBA" id="ARBA00009747"/>
    </source>
</evidence>
<comment type="cofactor">
    <cofactor evidence="8">
        <name>Mg(2+)</name>
        <dbReference type="ChEBI" id="CHEBI:18420"/>
    </cofactor>
    <cofactor evidence="8">
        <name>Mn(2+)</name>
        <dbReference type="ChEBI" id="CHEBI:29035"/>
    </cofactor>
</comment>
<feature type="binding site" evidence="8">
    <location>
        <position position="88"/>
    </location>
    <ligand>
        <name>ATP</name>
        <dbReference type="ChEBI" id="CHEBI:30616"/>
    </ligand>
</feature>
<dbReference type="EC" id="2.7.7.108" evidence="8"/>
<dbReference type="EMBL" id="JAXAFJ010000003">
    <property type="protein sequence ID" value="MDX6805724.1"/>
    <property type="molecule type" value="Genomic_DNA"/>
</dbReference>
<feature type="binding site" evidence="8">
    <location>
        <position position="111"/>
    </location>
    <ligand>
        <name>ATP</name>
        <dbReference type="ChEBI" id="CHEBI:30616"/>
    </ligand>
</feature>
<dbReference type="HAMAP" id="MF_00692">
    <property type="entry name" value="SelO"/>
    <property type="match status" value="1"/>
</dbReference>
<proteinExistence type="inferred from homology"/>
<comment type="similarity">
    <text evidence="1 8">Belongs to the SELO family.</text>
</comment>
<evidence type="ECO:0000256" key="4">
    <source>
        <dbReference type="ARBA" id="ARBA00022723"/>
    </source>
</evidence>
<dbReference type="NCBIfam" id="NF000658">
    <property type="entry name" value="PRK00029.1"/>
    <property type="match status" value="1"/>
</dbReference>
<dbReference type="EC" id="2.7.7.-" evidence="8"/>
<evidence type="ECO:0000313" key="9">
    <source>
        <dbReference type="EMBL" id="MDX6805724.1"/>
    </source>
</evidence>
<keyword evidence="4 8" id="KW-0479">Metal-binding</keyword>
<feature type="binding site" evidence="8">
    <location>
        <position position="260"/>
    </location>
    <ligand>
        <name>ATP</name>
        <dbReference type="ChEBI" id="CHEBI:30616"/>
    </ligand>
</feature>
<comment type="catalytic activity">
    <reaction evidence="8">
        <text>L-tyrosyl-[protein] + UTP = O-(5'-uridylyl)-L-tyrosyl-[protein] + diphosphate</text>
        <dbReference type="Rhea" id="RHEA:83887"/>
        <dbReference type="Rhea" id="RHEA-COMP:10136"/>
        <dbReference type="Rhea" id="RHEA-COMP:20238"/>
        <dbReference type="ChEBI" id="CHEBI:33019"/>
        <dbReference type="ChEBI" id="CHEBI:46398"/>
        <dbReference type="ChEBI" id="CHEBI:46858"/>
        <dbReference type="ChEBI" id="CHEBI:90602"/>
    </reaction>
</comment>
<evidence type="ECO:0000313" key="10">
    <source>
        <dbReference type="Proteomes" id="UP001274321"/>
    </source>
</evidence>
<evidence type="ECO:0000256" key="7">
    <source>
        <dbReference type="ARBA" id="ARBA00022842"/>
    </source>
</evidence>
<feature type="active site" description="Proton acceptor" evidence="8">
    <location>
        <position position="250"/>
    </location>
</feature>
<feature type="binding site" evidence="8">
    <location>
        <position position="91"/>
    </location>
    <ligand>
        <name>ATP</name>
        <dbReference type="ChEBI" id="CHEBI:30616"/>
    </ligand>
</feature>